<evidence type="ECO:0000256" key="1">
    <source>
        <dbReference type="ARBA" id="ARBA00009431"/>
    </source>
</evidence>
<dbReference type="AlphaFoldDB" id="A0A2I0XJH1"/>
<dbReference type="Gene3D" id="3.40.50.1820">
    <property type="entry name" value="alpha/beta hydrolase"/>
    <property type="match status" value="1"/>
</dbReference>
<keyword evidence="4" id="KW-1185">Reference proteome</keyword>
<dbReference type="GO" id="GO:0004185">
    <property type="term" value="F:serine-type carboxypeptidase activity"/>
    <property type="evidence" value="ECO:0007669"/>
    <property type="project" value="InterPro"/>
</dbReference>
<reference evidence="3 4" key="2">
    <citation type="journal article" date="2017" name="Nature">
        <title>The Apostasia genome and the evolution of orchids.</title>
        <authorList>
            <person name="Zhang G.Q."/>
            <person name="Liu K.W."/>
            <person name="Li Z."/>
            <person name="Lohaus R."/>
            <person name="Hsiao Y.Y."/>
            <person name="Niu S.C."/>
            <person name="Wang J.Y."/>
            <person name="Lin Y.C."/>
            <person name="Xu Q."/>
            <person name="Chen L.J."/>
            <person name="Yoshida K."/>
            <person name="Fujiwara S."/>
            <person name="Wang Z.W."/>
            <person name="Zhang Y.Q."/>
            <person name="Mitsuda N."/>
            <person name="Wang M."/>
            <person name="Liu G.H."/>
            <person name="Pecoraro L."/>
            <person name="Huang H.X."/>
            <person name="Xiao X.J."/>
            <person name="Lin M."/>
            <person name="Wu X.Y."/>
            <person name="Wu W.L."/>
            <person name="Chen Y.Y."/>
            <person name="Chang S.B."/>
            <person name="Sakamoto S."/>
            <person name="Ohme-Takagi M."/>
            <person name="Yagi M."/>
            <person name="Zeng S.J."/>
            <person name="Shen C.Y."/>
            <person name="Yeh C.M."/>
            <person name="Luo Y.B."/>
            <person name="Tsai W.C."/>
            <person name="Van de Peer Y."/>
            <person name="Liu Z.J."/>
        </authorList>
    </citation>
    <scope>NUCLEOTIDE SEQUENCE [LARGE SCALE GENOMIC DNA]</scope>
    <source>
        <tissue evidence="3">The whole plant</tissue>
    </source>
</reference>
<keyword evidence="3" id="KW-0121">Carboxypeptidase</keyword>
<comment type="similarity">
    <text evidence="1">Belongs to the peptidase S10 family.</text>
</comment>
<dbReference type="EMBL" id="KZ501829">
    <property type="protein sequence ID" value="PKU88062.1"/>
    <property type="molecule type" value="Genomic_DNA"/>
</dbReference>
<dbReference type="Pfam" id="PF00450">
    <property type="entry name" value="Peptidase_S10"/>
    <property type="match status" value="1"/>
</dbReference>
<dbReference type="GO" id="GO:0006508">
    <property type="term" value="P:proteolysis"/>
    <property type="evidence" value="ECO:0007669"/>
    <property type="project" value="InterPro"/>
</dbReference>
<accession>A0A2I0XJH1</accession>
<name>A0A2I0XJH1_9ASPA</name>
<dbReference type="InterPro" id="IPR001563">
    <property type="entry name" value="Peptidase_S10"/>
</dbReference>
<protein>
    <submittedName>
        <fullName evidence="3">Serine carboxypeptidase-like 50</fullName>
    </submittedName>
</protein>
<organism evidence="3 4">
    <name type="scientific">Dendrobium catenatum</name>
    <dbReference type="NCBI Taxonomy" id="906689"/>
    <lineage>
        <taxon>Eukaryota</taxon>
        <taxon>Viridiplantae</taxon>
        <taxon>Streptophyta</taxon>
        <taxon>Embryophyta</taxon>
        <taxon>Tracheophyta</taxon>
        <taxon>Spermatophyta</taxon>
        <taxon>Magnoliopsida</taxon>
        <taxon>Liliopsida</taxon>
        <taxon>Asparagales</taxon>
        <taxon>Orchidaceae</taxon>
        <taxon>Epidendroideae</taxon>
        <taxon>Malaxideae</taxon>
        <taxon>Dendrobiinae</taxon>
        <taxon>Dendrobium</taxon>
    </lineage>
</organism>
<gene>
    <name evidence="3" type="primary">SCPL50</name>
    <name evidence="3" type="ORF">MA16_Dca019512</name>
</gene>
<reference evidence="3 4" key="1">
    <citation type="journal article" date="2016" name="Sci. Rep.">
        <title>The Dendrobium catenatum Lindl. genome sequence provides insights into polysaccharide synthase, floral development and adaptive evolution.</title>
        <authorList>
            <person name="Zhang G.Q."/>
            <person name="Xu Q."/>
            <person name="Bian C."/>
            <person name="Tsai W.C."/>
            <person name="Yeh C.M."/>
            <person name="Liu K.W."/>
            <person name="Yoshida K."/>
            <person name="Zhang L.S."/>
            <person name="Chang S.B."/>
            <person name="Chen F."/>
            <person name="Shi Y."/>
            <person name="Su Y.Y."/>
            <person name="Zhang Y.Q."/>
            <person name="Chen L.J."/>
            <person name="Yin Y."/>
            <person name="Lin M."/>
            <person name="Huang H."/>
            <person name="Deng H."/>
            <person name="Wang Z.W."/>
            <person name="Zhu S.L."/>
            <person name="Zhao X."/>
            <person name="Deng C."/>
            <person name="Niu S.C."/>
            <person name="Huang J."/>
            <person name="Wang M."/>
            <person name="Liu G.H."/>
            <person name="Yang H.J."/>
            <person name="Xiao X.J."/>
            <person name="Hsiao Y.Y."/>
            <person name="Wu W.L."/>
            <person name="Chen Y.Y."/>
            <person name="Mitsuda N."/>
            <person name="Ohme-Takagi M."/>
            <person name="Luo Y.B."/>
            <person name="Van de Peer Y."/>
            <person name="Liu Z.J."/>
        </authorList>
    </citation>
    <scope>NUCLEOTIDE SEQUENCE [LARGE SCALE GENOMIC DNA]</scope>
    <source>
        <tissue evidence="3">The whole plant</tissue>
    </source>
</reference>
<evidence type="ECO:0000256" key="2">
    <source>
        <dbReference type="SAM" id="MobiDB-lite"/>
    </source>
</evidence>
<proteinExistence type="inferred from homology"/>
<sequence>MKEHVGEEDDSEKMRRRDGAIPLFISAMGVVPPRPHTASAPGLEDLAATLAKQGNWSAAIDARNRVLKQLRRDTGLATLFSISKKRRKAVKRALHDDVMKSVKTMVEEVLRKTRVLLYQGAFDLNDGAASVEAWVKEMEWEGIERFLAAERKVWRVEGEKAGYVQRWENLTNVVVSGAGHLAPADQRMNTQAKIEGWVLQSGALFGKGNSNEEREEEEKKEEKEEAPPRSPPELFLLPEDARTLPNFRETPGICRTL</sequence>
<keyword evidence="3" id="KW-0378">Hydrolase</keyword>
<evidence type="ECO:0000313" key="4">
    <source>
        <dbReference type="Proteomes" id="UP000233837"/>
    </source>
</evidence>
<keyword evidence="3" id="KW-0645">Protease</keyword>
<dbReference type="InterPro" id="IPR029058">
    <property type="entry name" value="AB_hydrolase_fold"/>
</dbReference>
<dbReference type="SUPFAM" id="SSF53474">
    <property type="entry name" value="alpha/beta-Hydrolases"/>
    <property type="match status" value="1"/>
</dbReference>
<evidence type="ECO:0000313" key="3">
    <source>
        <dbReference type="EMBL" id="PKU88062.1"/>
    </source>
</evidence>
<feature type="region of interest" description="Disordered" evidence="2">
    <location>
        <begin position="204"/>
        <end position="237"/>
    </location>
</feature>
<dbReference type="Proteomes" id="UP000233837">
    <property type="component" value="Unassembled WGS sequence"/>
</dbReference>